<reference evidence="15 16" key="3">
    <citation type="journal article" date="2008" name="BMC Genomics">
        <title>The genome of the versatile nitrogen fixer Azorhizobium caulinodans ORS571.</title>
        <authorList>
            <person name="Lee KB."/>
            <person name="Backer P.D."/>
            <person name="Aono T."/>
            <person name="Liu CT."/>
            <person name="Suzuki S."/>
            <person name="Suzuki T."/>
            <person name="Kaneko T."/>
            <person name="Yamada M."/>
            <person name="Tabata S."/>
            <person name="Kupfer D.M."/>
            <person name="Najar F.Z."/>
            <person name="Wiley G.B."/>
            <person name="Roe B."/>
            <person name="Binnewies T.T."/>
            <person name="Ussery D.W."/>
            <person name="D'Haeze W."/>
            <person name="Herder J.D."/>
            <person name="Gevers D."/>
            <person name="Vereecke D."/>
            <person name="Holsters M."/>
            <person name="Oyaizu H."/>
        </authorList>
    </citation>
    <scope>NUCLEOTIDE SEQUENCE [LARGE SCALE GENOMIC DNA]</scope>
    <source>
        <strain evidence="16">ATCC 43989 / DSM 5975 / JCM 20966 / LMG 6465 / NBRC 14845 / NCIMB 13405 / ORS 571</strain>
    </source>
</reference>
<organism evidence="15 16">
    <name type="scientific">Azorhizobium caulinodans (strain ATCC 43989 / DSM 5975 / JCM 20966 / LMG 6465 / NBRC 14845 / NCIMB 13405 / ORS 571)</name>
    <dbReference type="NCBI Taxonomy" id="438753"/>
    <lineage>
        <taxon>Bacteria</taxon>
        <taxon>Pseudomonadati</taxon>
        <taxon>Pseudomonadota</taxon>
        <taxon>Alphaproteobacteria</taxon>
        <taxon>Hyphomicrobiales</taxon>
        <taxon>Xanthobacteraceae</taxon>
        <taxon>Azorhizobium</taxon>
    </lineage>
</organism>
<dbReference type="Gene3D" id="3.30.450.20">
    <property type="entry name" value="PAS domain"/>
    <property type="match status" value="1"/>
</dbReference>
<dbReference type="HOGENOM" id="CLU_015967_0_0_5"/>
<evidence type="ECO:0000256" key="4">
    <source>
        <dbReference type="ARBA" id="ARBA00022692"/>
    </source>
</evidence>
<feature type="transmembrane region" description="Helical" evidence="12">
    <location>
        <begin position="35"/>
        <end position="55"/>
    </location>
</feature>
<dbReference type="InterPro" id="IPR001054">
    <property type="entry name" value="A/G_cyclase"/>
</dbReference>
<keyword evidence="9 12" id="KW-1133">Transmembrane helix</keyword>
<dbReference type="GO" id="GO:0004016">
    <property type="term" value="F:adenylate cyclase activity"/>
    <property type="evidence" value="ECO:0007669"/>
    <property type="project" value="UniProtKB-EC"/>
</dbReference>
<protein>
    <recommendedName>
        <fullName evidence="3">adenylate cyclase</fullName>
        <ecNumber evidence="3">4.6.1.1</ecNumber>
    </recommendedName>
</protein>
<dbReference type="GO" id="GO:0016020">
    <property type="term" value="C:membrane"/>
    <property type="evidence" value="ECO:0007669"/>
    <property type="project" value="UniProtKB-SubCell"/>
</dbReference>
<feature type="domain" description="HAMP" evidence="14">
    <location>
        <begin position="467"/>
        <end position="519"/>
    </location>
</feature>
<reference evidence="15 16" key="5">
    <citation type="journal article" date="2010" name="Appl. Environ. Microbiol.">
        <title>phrR-like gene praR of Azorhizobium caulinodans ORS571 is essential for symbiosis with Sesbania rostrata and is involved in expression of reb genes.</title>
        <authorList>
            <person name="Akiba N."/>
            <person name="Aono T."/>
            <person name="Toyazaki H."/>
            <person name="Sato S."/>
            <person name="Oyaizu H."/>
        </authorList>
    </citation>
    <scope>NUCLEOTIDE SEQUENCE [LARGE SCALE GENOMIC DNA]</scope>
    <source>
        <strain evidence="16">ATCC 43989 / DSM 5975 / JCM 20966 / LMG 6465 / NBRC 14845 / NCIMB 13405 / ORS 571</strain>
    </source>
</reference>
<dbReference type="GO" id="GO:0046872">
    <property type="term" value="F:metal ion binding"/>
    <property type="evidence" value="ECO:0007669"/>
    <property type="project" value="UniProtKB-KW"/>
</dbReference>
<dbReference type="InterPro" id="IPR003660">
    <property type="entry name" value="HAMP_dom"/>
</dbReference>
<reference evidence="15 16" key="4">
    <citation type="journal article" date="2009" name="Appl. Environ. Microbiol.">
        <title>Comparative genome-wide transcriptional profiling of Azorhizobium caulinodans ORS571 grown under free-living and symbiotic conditions.</title>
        <authorList>
            <person name="Tsukada S."/>
            <person name="Aono T."/>
            <person name="Akiba N."/>
            <person name="Lee KB."/>
            <person name="Liu CT."/>
            <person name="Toyazaki H."/>
            <person name="Oyaizu H."/>
        </authorList>
    </citation>
    <scope>NUCLEOTIDE SEQUENCE [LARGE SCALE GENOMIC DNA]</scope>
    <source>
        <strain evidence="16">ATCC 43989 / DSM 5975 / JCM 20966 / LMG 6465 / NBRC 14845 / NCIMB 13405 / ORS 571</strain>
    </source>
</reference>
<evidence type="ECO:0000313" key="15">
    <source>
        <dbReference type="EMBL" id="BAF89963.1"/>
    </source>
</evidence>
<dbReference type="GO" id="GO:0009190">
    <property type="term" value="P:cyclic nucleotide biosynthetic process"/>
    <property type="evidence" value="ECO:0007669"/>
    <property type="project" value="InterPro"/>
</dbReference>
<reference evidence="16" key="2">
    <citation type="submission" date="2007-04" db="EMBL/GenBank/DDBJ databases">
        <title>Complete genome sequence of the nitrogen-fixing bacterium Azorhizobium caulinodans ORS571.</title>
        <authorList>
            <person name="Lee K.B."/>
            <person name="Backer P.D."/>
            <person name="Aono T."/>
            <person name="Liu C.T."/>
            <person name="Suzuki S."/>
            <person name="Suzuki T."/>
            <person name="Kaneko T."/>
            <person name="Yamada M."/>
            <person name="Tabata S."/>
            <person name="Kupfer D.M."/>
            <person name="Najar F.Z."/>
            <person name="Wiley G.B."/>
            <person name="Roe B."/>
            <person name="Binnewies T."/>
            <person name="Ussery D."/>
            <person name="Vereecke D."/>
            <person name="Gevers D."/>
            <person name="Holsters M."/>
            <person name="Oyaizu H."/>
        </authorList>
    </citation>
    <scope>NUCLEOTIDE SEQUENCE [LARGE SCALE GENOMIC DNA]</scope>
    <source>
        <strain evidence="16">ATCC 43989 / DSM 5975 / JCM 20966 / LMG 6465 / NBRC 14845 / NCIMB 13405 / ORS 571</strain>
    </source>
</reference>
<dbReference type="Gene3D" id="3.30.70.1230">
    <property type="entry name" value="Nucleotide cyclase"/>
    <property type="match status" value="1"/>
</dbReference>
<comment type="catalytic activity">
    <reaction evidence="1">
        <text>ATP = 3',5'-cyclic AMP + diphosphate</text>
        <dbReference type="Rhea" id="RHEA:15389"/>
        <dbReference type="ChEBI" id="CHEBI:30616"/>
        <dbReference type="ChEBI" id="CHEBI:33019"/>
        <dbReference type="ChEBI" id="CHEBI:58165"/>
        <dbReference type="EC" id="4.6.1.1"/>
    </reaction>
</comment>
<evidence type="ECO:0000256" key="9">
    <source>
        <dbReference type="ARBA" id="ARBA00022989"/>
    </source>
</evidence>
<dbReference type="AlphaFoldDB" id="A8IKY4"/>
<feature type="transmembrane region" description="Helical" evidence="12">
    <location>
        <begin position="447"/>
        <end position="469"/>
    </location>
</feature>
<dbReference type="KEGG" id="azc:AZC_3965"/>
<evidence type="ECO:0000256" key="6">
    <source>
        <dbReference type="ARBA" id="ARBA00022741"/>
    </source>
</evidence>
<keyword evidence="16" id="KW-1185">Reference proteome</keyword>
<keyword evidence="6" id="KW-0547">Nucleotide-binding</keyword>
<evidence type="ECO:0000313" key="16">
    <source>
        <dbReference type="Proteomes" id="UP000000270"/>
    </source>
</evidence>
<dbReference type="SUPFAM" id="SSF158472">
    <property type="entry name" value="HAMP domain-like"/>
    <property type="match status" value="1"/>
</dbReference>
<dbReference type="SUPFAM" id="SSF55073">
    <property type="entry name" value="Nucleotide cyclase"/>
    <property type="match status" value="1"/>
</dbReference>
<evidence type="ECO:0000256" key="3">
    <source>
        <dbReference type="ARBA" id="ARBA00012201"/>
    </source>
</evidence>
<evidence type="ECO:0000256" key="8">
    <source>
        <dbReference type="ARBA" id="ARBA00022842"/>
    </source>
</evidence>
<feature type="domain" description="Guanylate cyclase" evidence="13">
    <location>
        <begin position="559"/>
        <end position="685"/>
    </location>
</feature>
<dbReference type="PANTHER" id="PTHR45627">
    <property type="entry name" value="ADENYLATE CYCLASE TYPE 1"/>
    <property type="match status" value="1"/>
</dbReference>
<keyword evidence="8" id="KW-0460">Magnesium</keyword>
<evidence type="ECO:0000256" key="10">
    <source>
        <dbReference type="ARBA" id="ARBA00023136"/>
    </source>
</evidence>
<evidence type="ECO:0000256" key="11">
    <source>
        <dbReference type="ARBA" id="ARBA00023239"/>
    </source>
</evidence>
<sequence length="739" mass="79097">MHPPIHGQGVKNYYQSARYLPGGFMFGFLSIRSKVLAMLLICGIGCLVAASLVAMRSGTTTLKSSIFDQLTTLRTAKAAQVVNWFQDVSDDFSDISQDASTIAGIQAFSAAYLRAGVGASATPTPELDAYYKDKFLPSFAMLVDAPLVPRGFLPASPAALRLQAAYVTRNANPVGTEGVSREDTGQPADSGLAAYDDAVARFQPFFRRAVETHALEDILLVDTRSGTIVYTVAKRTDLGASLKSGSLSTSGAARAFSRVIEGGGVPGHTVLEDFSAYIPAGLRPSAFIAAPVFSDGNLVGVVIGVLSVKQINALMTNDRHWEEAGLGRTGEVYLVGVNELLMRSPSRFLIQDPAAYFKALEATGVSSETLARIRHFDSPIMAQKVSTEATREGQKGRSDTQIVADYRGVSTLSSWGPVAVQGLHWIVVAQQDEAEALAPVDGLRHSILVVAALAAVILTAISVALASVFTRPIQAVLAGVNTLAAGDESVRIPVKGRDEFADLARAFNAMANEIAERSARIEQKTVEYEQLLRNFYPDLIADRIRNGEGAFSEHVRNVCVVVLIIEGFEGLVRGGSGETLERVNAVVGDLDELCTAGGLEKIRTIGETYMAACGLSTPRLDAAQRGLAFVEQVSGALDRLSRVYEVELSVRAGVALGDVEVGIVGRHRMLYDVWGATMLEARRIVFDAEPGTVRVTEAVFQQLSVREGFEPKAEITLFDDTPVATWQRPAAPAPAAESR</sequence>
<evidence type="ECO:0000256" key="7">
    <source>
        <dbReference type="ARBA" id="ARBA00022840"/>
    </source>
</evidence>
<reference evidence="15 16" key="6">
    <citation type="journal article" date="2011" name="Appl. Environ. Microbiol.">
        <title>Involvement of the azorhizobial chromosome partition gene (parA) in the onset of bacteroid differentiation during Sesbania rostrata stem nodule development.</title>
        <authorList>
            <person name="Liu CT."/>
            <person name="Lee KB."/>
            <person name="Wang YS."/>
            <person name="Peng MH."/>
            <person name="Lee KT."/>
            <person name="Suzuki S."/>
            <person name="Suzuki T."/>
            <person name="Oyaizu H."/>
        </authorList>
    </citation>
    <scope>NUCLEOTIDE SEQUENCE [LARGE SCALE GENOMIC DNA]</scope>
    <source>
        <strain evidence="16">ATCC 43989 / DSM 5975 / JCM 20966 / LMG 6465 / NBRC 14845 / NCIMB 13405 / ORS 571</strain>
    </source>
</reference>
<evidence type="ECO:0000259" key="14">
    <source>
        <dbReference type="PROSITE" id="PS50885"/>
    </source>
</evidence>
<dbReference type="EMBL" id="AP009384">
    <property type="protein sequence ID" value="BAF89963.1"/>
    <property type="molecule type" value="Genomic_DNA"/>
</dbReference>
<dbReference type="GO" id="GO:0035556">
    <property type="term" value="P:intracellular signal transduction"/>
    <property type="evidence" value="ECO:0007669"/>
    <property type="project" value="InterPro"/>
</dbReference>
<evidence type="ECO:0000256" key="5">
    <source>
        <dbReference type="ARBA" id="ARBA00022723"/>
    </source>
</evidence>
<dbReference type="PROSITE" id="PS50885">
    <property type="entry name" value="HAMP"/>
    <property type="match status" value="1"/>
</dbReference>
<dbReference type="SMART" id="SM00044">
    <property type="entry name" value="CYCc"/>
    <property type="match status" value="1"/>
</dbReference>
<dbReference type="Gene3D" id="1.10.8.500">
    <property type="entry name" value="HAMP domain in histidine kinase"/>
    <property type="match status" value="1"/>
</dbReference>
<evidence type="ECO:0000256" key="12">
    <source>
        <dbReference type="SAM" id="Phobius"/>
    </source>
</evidence>
<evidence type="ECO:0000256" key="2">
    <source>
        <dbReference type="ARBA" id="ARBA00004141"/>
    </source>
</evidence>
<dbReference type="InterPro" id="IPR029787">
    <property type="entry name" value="Nucleotide_cyclase"/>
</dbReference>
<keyword evidence="4 12" id="KW-0812">Transmembrane</keyword>
<reference evidence="15 16" key="1">
    <citation type="journal article" date="2007" name="Appl. Environ. Microbiol.">
        <title>Rhizobial factors required for stem nodule maturation and maintenance in Sesbania rostrata-Azorhizobium caulinodans ORS571 symbiosis.</title>
        <authorList>
            <person name="Suzuki S."/>
            <person name="Aono T."/>
            <person name="Lee KB."/>
            <person name="Suzuki T."/>
            <person name="Liu CT."/>
            <person name="Miwa H."/>
            <person name="Wakao S."/>
            <person name="Iki T."/>
            <person name="Oyaizu H."/>
        </authorList>
    </citation>
    <scope>NUCLEOTIDE SEQUENCE [LARGE SCALE GENOMIC DNA]</scope>
    <source>
        <strain evidence="16">ATCC 43989 / DSM 5975 / JCM 20966 / LMG 6465 / NBRC 14845 / NCIMB 13405 / ORS 571</strain>
    </source>
</reference>
<dbReference type="SMART" id="SM00304">
    <property type="entry name" value="HAMP"/>
    <property type="match status" value="1"/>
</dbReference>
<keyword evidence="5" id="KW-0479">Metal-binding</keyword>
<keyword evidence="11" id="KW-0456">Lyase</keyword>
<dbReference type="Pfam" id="PF00211">
    <property type="entry name" value="Guanylate_cyc"/>
    <property type="match status" value="1"/>
</dbReference>
<dbReference type="CDD" id="cd06225">
    <property type="entry name" value="HAMP"/>
    <property type="match status" value="1"/>
</dbReference>
<evidence type="ECO:0000259" key="13">
    <source>
        <dbReference type="PROSITE" id="PS50125"/>
    </source>
</evidence>
<proteinExistence type="predicted"/>
<comment type="subcellular location">
    <subcellularLocation>
        <location evidence="2">Membrane</location>
        <topology evidence="2">Multi-pass membrane protein</topology>
    </subcellularLocation>
</comment>
<dbReference type="eggNOG" id="COG3850">
    <property type="taxonomic scope" value="Bacteria"/>
</dbReference>
<dbReference type="eggNOG" id="COG2114">
    <property type="taxonomic scope" value="Bacteria"/>
</dbReference>
<dbReference type="GO" id="GO:0005524">
    <property type="term" value="F:ATP binding"/>
    <property type="evidence" value="ECO:0007669"/>
    <property type="project" value="UniProtKB-KW"/>
</dbReference>
<dbReference type="Proteomes" id="UP000000270">
    <property type="component" value="Chromosome"/>
</dbReference>
<accession>A8IKY4</accession>
<keyword evidence="7" id="KW-0067">ATP-binding</keyword>
<keyword evidence="10 12" id="KW-0472">Membrane</keyword>
<dbReference type="Pfam" id="PF00672">
    <property type="entry name" value="HAMP"/>
    <property type="match status" value="1"/>
</dbReference>
<name>A8IKY4_AZOC5</name>
<gene>
    <name evidence="15" type="ordered locus">AZC_3965</name>
</gene>
<dbReference type="STRING" id="438753.AZC_3965"/>
<dbReference type="EC" id="4.6.1.1" evidence="3"/>
<dbReference type="CDD" id="cd07302">
    <property type="entry name" value="CHD"/>
    <property type="match status" value="1"/>
</dbReference>
<evidence type="ECO:0000256" key="1">
    <source>
        <dbReference type="ARBA" id="ARBA00001593"/>
    </source>
</evidence>
<dbReference type="PROSITE" id="PS50125">
    <property type="entry name" value="GUANYLATE_CYCLASE_2"/>
    <property type="match status" value="1"/>
</dbReference>